<dbReference type="Proteomes" id="UP001595740">
    <property type="component" value="Unassembled WGS sequence"/>
</dbReference>
<dbReference type="InterPro" id="IPR017969">
    <property type="entry name" value="Heavy-metal-associated_CS"/>
</dbReference>
<evidence type="ECO:0000313" key="4">
    <source>
        <dbReference type="Proteomes" id="UP001595740"/>
    </source>
</evidence>
<feature type="domain" description="HMA" evidence="2">
    <location>
        <begin position="1"/>
        <end position="62"/>
    </location>
</feature>
<dbReference type="SUPFAM" id="SSF55008">
    <property type="entry name" value="HMA, heavy metal-associated domain"/>
    <property type="match status" value="1"/>
</dbReference>
<dbReference type="EMBL" id="JBHRXK010000001">
    <property type="protein sequence ID" value="MFC3549478.1"/>
    <property type="molecule type" value="Genomic_DNA"/>
</dbReference>
<proteinExistence type="predicted"/>
<evidence type="ECO:0000259" key="2">
    <source>
        <dbReference type="PROSITE" id="PS50846"/>
    </source>
</evidence>
<dbReference type="PROSITE" id="PS50846">
    <property type="entry name" value="HMA_2"/>
    <property type="match status" value="1"/>
</dbReference>
<accession>A0ABV7RMR4</accession>
<dbReference type="CDD" id="cd00371">
    <property type="entry name" value="HMA"/>
    <property type="match status" value="1"/>
</dbReference>
<dbReference type="PROSITE" id="PS01047">
    <property type="entry name" value="HMA_1"/>
    <property type="match status" value="1"/>
</dbReference>
<name>A0ABV7RMR4_9GAMM</name>
<reference evidence="4" key="1">
    <citation type="journal article" date="2019" name="Int. J. Syst. Evol. Microbiol.">
        <title>The Global Catalogue of Microorganisms (GCM) 10K type strain sequencing project: providing services to taxonomists for standard genome sequencing and annotation.</title>
        <authorList>
            <consortium name="The Broad Institute Genomics Platform"/>
            <consortium name="The Broad Institute Genome Sequencing Center for Infectious Disease"/>
            <person name="Wu L."/>
            <person name="Ma J."/>
        </authorList>
    </citation>
    <scope>NUCLEOTIDE SEQUENCE [LARGE SCALE GENOMIC DNA]</scope>
    <source>
        <strain evidence="4">KCTC 42875</strain>
    </source>
</reference>
<sequence length="83" mass="8560">MQFTVQGMTCDHCIRAITAAVLRRDLGARVNVDLAAGEVRVEGRLSQAEAVAAIEEEGYAVVNAPMPAAPAIASASCCGSCHS</sequence>
<keyword evidence="4" id="KW-1185">Reference proteome</keyword>
<evidence type="ECO:0000313" key="3">
    <source>
        <dbReference type="EMBL" id="MFC3549478.1"/>
    </source>
</evidence>
<organism evidence="3 4">
    <name type="scientific">Lysobacter cavernae</name>
    <dbReference type="NCBI Taxonomy" id="1685901"/>
    <lineage>
        <taxon>Bacteria</taxon>
        <taxon>Pseudomonadati</taxon>
        <taxon>Pseudomonadota</taxon>
        <taxon>Gammaproteobacteria</taxon>
        <taxon>Lysobacterales</taxon>
        <taxon>Lysobacteraceae</taxon>
        <taxon>Lysobacter</taxon>
    </lineage>
</organism>
<dbReference type="InterPro" id="IPR006121">
    <property type="entry name" value="HMA_dom"/>
</dbReference>
<keyword evidence="1" id="KW-0479">Metal-binding</keyword>
<comment type="caution">
    <text evidence="3">The sequence shown here is derived from an EMBL/GenBank/DDBJ whole genome shotgun (WGS) entry which is preliminary data.</text>
</comment>
<protein>
    <submittedName>
        <fullName evidence="3">Heavy-metal-associated domain-containing protein</fullName>
    </submittedName>
</protein>
<dbReference type="InterPro" id="IPR036163">
    <property type="entry name" value="HMA_dom_sf"/>
</dbReference>
<evidence type="ECO:0000256" key="1">
    <source>
        <dbReference type="ARBA" id="ARBA00022723"/>
    </source>
</evidence>
<dbReference type="RefSeq" id="WP_386756714.1">
    <property type="nucleotide sequence ID" value="NZ_JBHRXK010000001.1"/>
</dbReference>
<dbReference type="Gene3D" id="3.30.70.100">
    <property type="match status" value="1"/>
</dbReference>
<dbReference type="Pfam" id="PF00403">
    <property type="entry name" value="HMA"/>
    <property type="match status" value="1"/>
</dbReference>
<gene>
    <name evidence="3" type="ORF">ACFOLC_00440</name>
</gene>